<dbReference type="InterPro" id="IPR003819">
    <property type="entry name" value="TauD/TfdA-like"/>
</dbReference>
<evidence type="ECO:0000313" key="4">
    <source>
        <dbReference type="Proteomes" id="UP000636800"/>
    </source>
</evidence>
<accession>A0A835RTT7</accession>
<evidence type="ECO:0000259" key="2">
    <source>
        <dbReference type="Pfam" id="PF02668"/>
    </source>
</evidence>
<dbReference type="InterPro" id="IPR042098">
    <property type="entry name" value="TauD-like_sf"/>
</dbReference>
<dbReference type="Proteomes" id="UP000636800">
    <property type="component" value="Chromosome 2"/>
</dbReference>
<reference evidence="3 4" key="1">
    <citation type="journal article" date="2020" name="Nat. Food">
        <title>A phased Vanilla planifolia genome enables genetic improvement of flavour and production.</title>
        <authorList>
            <person name="Hasing T."/>
            <person name="Tang H."/>
            <person name="Brym M."/>
            <person name="Khazi F."/>
            <person name="Huang T."/>
            <person name="Chambers A.H."/>
        </authorList>
    </citation>
    <scope>NUCLEOTIDE SEQUENCE [LARGE SCALE GENOMIC DNA]</scope>
    <source>
        <tissue evidence="3">Leaf</tissue>
    </source>
</reference>
<sequence length="359" mass="41612">MCHSTCDGHTNHRTRIMRAVYKHSPTKYQAFGTLVFRTYCEKTEKDMAFVEGNMPTEKVFDGIVFPKTLFPAAGNRERLVEILEAEKEHLGEYLRQHGAVLLRGFHVRSADDFSRVVQAFGWKEFVYEGAANRTKLADRVLTVNTEPLHHFLNFHHEMSLLREYPNKVIFCCIEAPPEGGETSIIPSDFVVKRMEEKVPKELEKLDKEGINVVMNAKCWQRMLDTEDEIEAEKRAMQKFICSSITFNDDGTVNFNYGPMSAVRELNGKRVMWHMLEKLDKEGINVVMNAKCWQRMLDTEDEIEAEKRAMQKFICSSITFNDDGTVNFNYGPMSAVRELNGKRVMWHMVTGTIYRRGKRR</sequence>
<dbReference type="AlphaFoldDB" id="A0A835RTT7"/>
<evidence type="ECO:0000256" key="1">
    <source>
        <dbReference type="ARBA" id="ARBA00023002"/>
    </source>
</evidence>
<dbReference type="Gene3D" id="3.60.130.10">
    <property type="entry name" value="Clavaminate synthase-like"/>
    <property type="match status" value="1"/>
</dbReference>
<keyword evidence="1" id="KW-0560">Oxidoreductase</keyword>
<keyword evidence="4" id="KW-1185">Reference proteome</keyword>
<dbReference type="SUPFAM" id="SSF51197">
    <property type="entry name" value="Clavaminate synthase-like"/>
    <property type="match status" value="1"/>
</dbReference>
<proteinExistence type="predicted"/>
<dbReference type="OrthoDB" id="1936831at2759"/>
<dbReference type="PANTHER" id="PTHR10696:SF21">
    <property type="entry name" value="TAUD_TFDA-LIKE DOMAIN-CONTAINING PROTEIN"/>
    <property type="match status" value="1"/>
</dbReference>
<feature type="domain" description="TauD/TfdA-like" evidence="2">
    <location>
        <begin position="81"/>
        <end position="208"/>
    </location>
</feature>
<dbReference type="PANTHER" id="PTHR10696">
    <property type="entry name" value="GAMMA-BUTYROBETAINE HYDROXYLASE-RELATED"/>
    <property type="match status" value="1"/>
</dbReference>
<dbReference type="InterPro" id="IPR050411">
    <property type="entry name" value="AlphaKG_dependent_hydroxylases"/>
</dbReference>
<organism evidence="3 4">
    <name type="scientific">Vanilla planifolia</name>
    <name type="common">Vanilla</name>
    <dbReference type="NCBI Taxonomy" id="51239"/>
    <lineage>
        <taxon>Eukaryota</taxon>
        <taxon>Viridiplantae</taxon>
        <taxon>Streptophyta</taxon>
        <taxon>Embryophyta</taxon>
        <taxon>Tracheophyta</taxon>
        <taxon>Spermatophyta</taxon>
        <taxon>Magnoliopsida</taxon>
        <taxon>Liliopsida</taxon>
        <taxon>Asparagales</taxon>
        <taxon>Orchidaceae</taxon>
        <taxon>Vanilloideae</taxon>
        <taxon>Vanilleae</taxon>
        <taxon>Vanilla</taxon>
    </lineage>
</organism>
<gene>
    <name evidence="3" type="ORF">HPP92_005416</name>
</gene>
<dbReference type="Pfam" id="PF02668">
    <property type="entry name" value="TauD"/>
    <property type="match status" value="1"/>
</dbReference>
<comment type="caution">
    <text evidence="3">The sequence shown here is derived from an EMBL/GenBank/DDBJ whole genome shotgun (WGS) entry which is preliminary data.</text>
</comment>
<dbReference type="GO" id="GO:0016491">
    <property type="term" value="F:oxidoreductase activity"/>
    <property type="evidence" value="ECO:0007669"/>
    <property type="project" value="UniProtKB-KW"/>
</dbReference>
<dbReference type="EMBL" id="JADCNL010000002">
    <property type="protein sequence ID" value="KAG0492018.1"/>
    <property type="molecule type" value="Genomic_DNA"/>
</dbReference>
<name>A0A835RTT7_VANPL</name>
<protein>
    <recommendedName>
        <fullName evidence="2">TauD/TfdA-like domain-containing protein</fullName>
    </recommendedName>
</protein>
<evidence type="ECO:0000313" key="3">
    <source>
        <dbReference type="EMBL" id="KAG0492018.1"/>
    </source>
</evidence>